<gene>
    <name evidence="1" type="ORF">NPIL_392171</name>
</gene>
<proteinExistence type="predicted"/>
<dbReference type="AlphaFoldDB" id="A0A8X6N8M6"/>
<accession>A0A8X6N8M6</accession>
<evidence type="ECO:0000313" key="1">
    <source>
        <dbReference type="EMBL" id="GFT00151.1"/>
    </source>
</evidence>
<sequence length="132" mass="15469">MNLRVRLLIDDHVGCGRRRIDLSPRRVMNAEAIGFRPLSNVSRKHYSRFATICFTLWWEHLPENPFIIVMSATSIESQQPPRVFQYVSSLRGEWFNSSGSKTKGMCFAFTKSLLREQRTKACFIVENFPWHM</sequence>
<name>A0A8X6N8M6_NEPPI</name>
<evidence type="ECO:0000313" key="2">
    <source>
        <dbReference type="Proteomes" id="UP000887013"/>
    </source>
</evidence>
<dbReference type="Proteomes" id="UP000887013">
    <property type="component" value="Unassembled WGS sequence"/>
</dbReference>
<organism evidence="1 2">
    <name type="scientific">Nephila pilipes</name>
    <name type="common">Giant wood spider</name>
    <name type="synonym">Nephila maculata</name>
    <dbReference type="NCBI Taxonomy" id="299642"/>
    <lineage>
        <taxon>Eukaryota</taxon>
        <taxon>Metazoa</taxon>
        <taxon>Ecdysozoa</taxon>
        <taxon>Arthropoda</taxon>
        <taxon>Chelicerata</taxon>
        <taxon>Arachnida</taxon>
        <taxon>Araneae</taxon>
        <taxon>Araneomorphae</taxon>
        <taxon>Entelegynae</taxon>
        <taxon>Araneoidea</taxon>
        <taxon>Nephilidae</taxon>
        <taxon>Nephila</taxon>
    </lineage>
</organism>
<comment type="caution">
    <text evidence="1">The sequence shown here is derived from an EMBL/GenBank/DDBJ whole genome shotgun (WGS) entry which is preliminary data.</text>
</comment>
<reference evidence="1" key="1">
    <citation type="submission" date="2020-08" db="EMBL/GenBank/DDBJ databases">
        <title>Multicomponent nature underlies the extraordinary mechanical properties of spider dragline silk.</title>
        <authorList>
            <person name="Kono N."/>
            <person name="Nakamura H."/>
            <person name="Mori M."/>
            <person name="Yoshida Y."/>
            <person name="Ohtoshi R."/>
            <person name="Malay A.D."/>
            <person name="Moran D.A.P."/>
            <person name="Tomita M."/>
            <person name="Numata K."/>
            <person name="Arakawa K."/>
        </authorList>
    </citation>
    <scope>NUCLEOTIDE SEQUENCE</scope>
</reference>
<dbReference type="EMBL" id="BMAW01006734">
    <property type="protein sequence ID" value="GFT00151.1"/>
    <property type="molecule type" value="Genomic_DNA"/>
</dbReference>
<keyword evidence="2" id="KW-1185">Reference proteome</keyword>
<protein>
    <submittedName>
        <fullName evidence="1">Uncharacterized protein</fullName>
    </submittedName>
</protein>